<gene>
    <name evidence="2" type="ORF">U9M48_020193</name>
</gene>
<dbReference type="EMBL" id="CP144748">
    <property type="protein sequence ID" value="WVZ71626.1"/>
    <property type="molecule type" value="Genomic_DNA"/>
</dbReference>
<name>A0AAQ3TEJ7_PASNO</name>
<sequence length="119" mass="12212">MAPPDDVVEEPVARRRAGGLAPRSEEADADADAARGWSSAVLERGLTLRRRGGASAASCSSRPRGGLVVGTAGAAARAEPCFHREKDAAPSGALGVGAEEYRVDPGVKFGLVAFCPVHM</sequence>
<proteinExistence type="predicted"/>
<accession>A0AAQ3TEJ7</accession>
<reference evidence="2 3" key="1">
    <citation type="submission" date="2024-02" db="EMBL/GenBank/DDBJ databases">
        <title>High-quality chromosome-scale genome assembly of Pensacola bahiagrass (Paspalum notatum Flugge var. saurae).</title>
        <authorList>
            <person name="Vega J.M."/>
            <person name="Podio M."/>
            <person name="Orjuela J."/>
            <person name="Siena L.A."/>
            <person name="Pessino S.C."/>
            <person name="Combes M.C."/>
            <person name="Mariac C."/>
            <person name="Albertini E."/>
            <person name="Pupilli F."/>
            <person name="Ortiz J.P.A."/>
            <person name="Leblanc O."/>
        </authorList>
    </citation>
    <scope>NUCLEOTIDE SEQUENCE [LARGE SCALE GENOMIC DNA]</scope>
    <source>
        <strain evidence="2">R1</strain>
        <tissue evidence="2">Leaf</tissue>
    </source>
</reference>
<keyword evidence="3" id="KW-1185">Reference proteome</keyword>
<organism evidence="2 3">
    <name type="scientific">Paspalum notatum var. saurae</name>
    <dbReference type="NCBI Taxonomy" id="547442"/>
    <lineage>
        <taxon>Eukaryota</taxon>
        <taxon>Viridiplantae</taxon>
        <taxon>Streptophyta</taxon>
        <taxon>Embryophyta</taxon>
        <taxon>Tracheophyta</taxon>
        <taxon>Spermatophyta</taxon>
        <taxon>Magnoliopsida</taxon>
        <taxon>Liliopsida</taxon>
        <taxon>Poales</taxon>
        <taxon>Poaceae</taxon>
        <taxon>PACMAD clade</taxon>
        <taxon>Panicoideae</taxon>
        <taxon>Andropogonodae</taxon>
        <taxon>Paspaleae</taxon>
        <taxon>Paspalinae</taxon>
        <taxon>Paspalum</taxon>
    </lineage>
</organism>
<protein>
    <submittedName>
        <fullName evidence="2">Uncharacterized protein</fullName>
    </submittedName>
</protein>
<evidence type="ECO:0000313" key="3">
    <source>
        <dbReference type="Proteomes" id="UP001341281"/>
    </source>
</evidence>
<dbReference type="Proteomes" id="UP001341281">
    <property type="component" value="Chromosome 04"/>
</dbReference>
<evidence type="ECO:0000256" key="1">
    <source>
        <dbReference type="SAM" id="MobiDB-lite"/>
    </source>
</evidence>
<evidence type="ECO:0000313" key="2">
    <source>
        <dbReference type="EMBL" id="WVZ71626.1"/>
    </source>
</evidence>
<feature type="region of interest" description="Disordered" evidence="1">
    <location>
        <begin position="1"/>
        <end position="34"/>
    </location>
</feature>
<dbReference type="AlphaFoldDB" id="A0AAQ3TEJ7"/>